<evidence type="ECO:0000256" key="1">
    <source>
        <dbReference type="SAM" id="MobiDB-lite"/>
    </source>
</evidence>
<feature type="domain" description="UspA" evidence="2">
    <location>
        <begin position="48"/>
        <end position="197"/>
    </location>
</feature>
<evidence type="ECO:0000259" key="2">
    <source>
        <dbReference type="Pfam" id="PF00582"/>
    </source>
</evidence>
<dbReference type="Gene3D" id="3.40.50.620">
    <property type="entry name" value="HUPs"/>
    <property type="match status" value="1"/>
</dbReference>
<dbReference type="OrthoDB" id="3349723at2759"/>
<dbReference type="SUPFAM" id="SSF52402">
    <property type="entry name" value="Adenine nucleotide alpha hydrolases-like"/>
    <property type="match status" value="1"/>
</dbReference>
<dbReference type="EMBL" id="SPOI01000085">
    <property type="protein sequence ID" value="TIB37934.1"/>
    <property type="molecule type" value="Genomic_DNA"/>
</dbReference>
<dbReference type="AlphaFoldDB" id="A0A4T0J5Y1"/>
<dbReference type="Proteomes" id="UP000306954">
    <property type="component" value="Unassembled WGS sequence"/>
</dbReference>
<feature type="compositionally biased region" description="Low complexity" evidence="1">
    <location>
        <begin position="1"/>
        <end position="16"/>
    </location>
</feature>
<reference evidence="5 6" key="1">
    <citation type="submission" date="2019-03" db="EMBL/GenBank/DDBJ databases">
        <title>Sequencing 23 genomes of Wallemia ichthyophaga.</title>
        <authorList>
            <person name="Gostincar C."/>
        </authorList>
    </citation>
    <scope>NUCLEOTIDE SEQUENCE [LARGE SCALE GENOMIC DNA]</scope>
    <source>
        <strain evidence="4 6">EXF-6200</strain>
        <strain evidence="3 5">EXF-8621</strain>
    </source>
</reference>
<dbReference type="EMBL" id="SPOF01000012">
    <property type="protein sequence ID" value="TIB13991.1"/>
    <property type="molecule type" value="Genomic_DNA"/>
</dbReference>
<feature type="region of interest" description="Disordered" evidence="1">
    <location>
        <begin position="1"/>
        <end position="27"/>
    </location>
</feature>
<protein>
    <recommendedName>
        <fullName evidence="2">UspA domain-containing protein</fullName>
    </recommendedName>
</protein>
<dbReference type="OMA" id="NPMENVQ"/>
<dbReference type="InterPro" id="IPR014729">
    <property type="entry name" value="Rossmann-like_a/b/a_fold"/>
</dbReference>
<accession>A0A4T0J5Y1</accession>
<comment type="caution">
    <text evidence="3">The sequence shown here is derived from an EMBL/GenBank/DDBJ whole genome shotgun (WGS) entry which is preliminary data.</text>
</comment>
<gene>
    <name evidence="4" type="ORF">E3P86_01981</name>
    <name evidence="3" type="ORF">E3P90_01450</name>
</gene>
<name>A0A4T0J5Y1_WALIC</name>
<proteinExistence type="predicted"/>
<organism evidence="3 5">
    <name type="scientific">Wallemia ichthyophaga</name>
    <dbReference type="NCBI Taxonomy" id="245174"/>
    <lineage>
        <taxon>Eukaryota</taxon>
        <taxon>Fungi</taxon>
        <taxon>Dikarya</taxon>
        <taxon>Basidiomycota</taxon>
        <taxon>Wallemiomycotina</taxon>
        <taxon>Wallemiomycetes</taxon>
        <taxon>Wallemiales</taxon>
        <taxon>Wallemiaceae</taxon>
        <taxon>Wallemia</taxon>
    </lineage>
</organism>
<dbReference type="Pfam" id="PF00582">
    <property type="entry name" value="Usp"/>
    <property type="match status" value="1"/>
</dbReference>
<evidence type="ECO:0000313" key="5">
    <source>
        <dbReference type="Proteomes" id="UP000306954"/>
    </source>
</evidence>
<evidence type="ECO:0000313" key="6">
    <source>
        <dbReference type="Proteomes" id="UP000310689"/>
    </source>
</evidence>
<dbReference type="Proteomes" id="UP000310689">
    <property type="component" value="Unassembled WGS sequence"/>
</dbReference>
<dbReference type="InterPro" id="IPR006016">
    <property type="entry name" value="UspA"/>
</dbReference>
<sequence>MSQTTSPVTSAPTSPSKQWPNPMENVQTPLDKDEVHQVIGKHAQPNSNKILIGWKNSPEGNKALDHYLNKVCRQGDHVILLVVLPTSLFKTSGFGTDDRKMERKALRDMQEHAQTLSVEKIKLIEEKGATASLEIVHGERRYVIEWLAHRRSVDLIILGRKKGHAPAKGLSKVFMGHPVGSTVQHVLHKVSVPVLVVN</sequence>
<dbReference type="CDD" id="cd23659">
    <property type="entry name" value="USP_At3g01520-like"/>
    <property type="match status" value="1"/>
</dbReference>
<evidence type="ECO:0000313" key="4">
    <source>
        <dbReference type="EMBL" id="TIB37934.1"/>
    </source>
</evidence>
<evidence type="ECO:0000313" key="3">
    <source>
        <dbReference type="EMBL" id="TIB13991.1"/>
    </source>
</evidence>